<feature type="domain" description="RMI1 N-terminal" evidence="5">
    <location>
        <begin position="19"/>
        <end position="64"/>
    </location>
</feature>
<dbReference type="Proteomes" id="UP000000673">
    <property type="component" value="Unassembled WGS sequence"/>
</dbReference>
<dbReference type="STRING" id="43151.W5JVH5"/>
<feature type="region of interest" description="Disordered" evidence="3">
    <location>
        <begin position="384"/>
        <end position="436"/>
    </location>
</feature>
<dbReference type="InterPro" id="IPR013894">
    <property type="entry name" value="RMI1_OB"/>
</dbReference>
<organism evidence="6">
    <name type="scientific">Anopheles darlingi</name>
    <name type="common">Mosquito</name>
    <dbReference type="NCBI Taxonomy" id="43151"/>
    <lineage>
        <taxon>Eukaryota</taxon>
        <taxon>Metazoa</taxon>
        <taxon>Ecdysozoa</taxon>
        <taxon>Arthropoda</taxon>
        <taxon>Hexapoda</taxon>
        <taxon>Insecta</taxon>
        <taxon>Pterygota</taxon>
        <taxon>Neoptera</taxon>
        <taxon>Endopterygota</taxon>
        <taxon>Diptera</taxon>
        <taxon>Nematocera</taxon>
        <taxon>Culicoidea</taxon>
        <taxon>Culicidae</taxon>
        <taxon>Anophelinae</taxon>
        <taxon>Anopheles</taxon>
    </lineage>
</organism>
<dbReference type="InterPro" id="IPR042470">
    <property type="entry name" value="RMI1_N_C_sf"/>
</dbReference>
<dbReference type="AlphaFoldDB" id="W5JVH5"/>
<dbReference type="EnsemblMetazoa" id="ADAC001203-RA">
    <property type="protein sequence ID" value="ADAC001203-PA"/>
    <property type="gene ID" value="ADAC001203"/>
</dbReference>
<accession>W5JVH5</accession>
<dbReference type="OMA" id="IWEVEFF"/>
<dbReference type="GO" id="GO:0031422">
    <property type="term" value="C:RecQ family helicase-topoisomerase III complex"/>
    <property type="evidence" value="ECO:0007669"/>
    <property type="project" value="TreeGrafter"/>
</dbReference>
<dbReference type="InterPro" id="IPR049363">
    <property type="entry name" value="RMI1_N"/>
</dbReference>
<dbReference type="VEuPathDB" id="VectorBase:ADAR2_007392"/>
<sequence>MIQNDNVRVQQVKLRFVREFNIKVIDEWLTGCVSFCLQENPQTTNESLFEFAFSQWLLADLREIGVAVLPTGFNSRTEQYTLNGSFPIQMHQLIDISESAYDQWRKMYDKKLDEADDEVQMRKNQTQHTKKRRMLKLELSDGKQTVTAMEHSPIRCLNTKLAPGSKILLSGPLRCINSVLFLEPKNVRLLGGEIDVLLIDNAYENVLLRAMNKPINPNPKIEYEESEVEESRTRTNYGNIQSIAMTSQSQRGQTTRTSHRNKSPSVIVVEDGDDDSLLLAVDLDSIETSQPRGESKPEQVPAISTLMDDDELDELVNLIEDPVEPEIMNEQVSSTRYSQPSPVRPQPPRAIARRPSPPPRLAEPDEDDFDLMNSLENEIQNEMREQQAAANAFAPSDWPEEPDEETLRSPQMKKSRLSNEHEPMTMAAEPEPEKTNRVIEVEESTSSKRFNQFNAVSVFEDSMDTVIDLGSVSMSSIPGILSPSYAFRIDNISLVTIEQLDALEPTDRAGTSFVVFGEVIDLVEPPRIKRQRWHMGVKLSDSTAPGLSVRLHNDVVVGMIPTRPDPGELMRRNQIDREATLKLLDTMLAELNQVLHEIKCFWRVDYPDREPSSSQQSSSAPADSGLPTVIKRYEMTDERRALLMRKISKENCNQLRELL</sequence>
<feature type="compositionally biased region" description="Low complexity" evidence="3">
    <location>
        <begin position="612"/>
        <end position="622"/>
    </location>
</feature>
<dbReference type="Gene3D" id="2.40.50.770">
    <property type="entry name" value="RecQ-mediated genome instability protein Rmi1, C-terminal domain"/>
    <property type="match status" value="1"/>
</dbReference>
<evidence type="ECO:0000259" key="4">
    <source>
        <dbReference type="Pfam" id="PF08585"/>
    </source>
</evidence>
<dbReference type="InterPro" id="IPR044881">
    <property type="entry name" value="RMI1_N_N_sf"/>
</dbReference>
<protein>
    <recommendedName>
        <fullName evidence="2">RecQ-mediated genome instability protein 1</fullName>
    </recommendedName>
</protein>
<reference evidence="6" key="2">
    <citation type="submission" date="2010-05" db="EMBL/GenBank/DDBJ databases">
        <authorList>
            <person name="Almeida L.G."/>
            <person name="Nicolas M.F."/>
            <person name="Souza R.C."/>
            <person name="Vasconcelos A.T.R."/>
        </authorList>
    </citation>
    <scope>NUCLEOTIDE SEQUENCE</scope>
</reference>
<evidence type="ECO:0000256" key="3">
    <source>
        <dbReference type="SAM" id="MobiDB-lite"/>
    </source>
</evidence>
<evidence type="ECO:0000259" key="5">
    <source>
        <dbReference type="Pfam" id="PF21000"/>
    </source>
</evidence>
<dbReference type="EMBL" id="ADMH02000317">
    <property type="protein sequence ID" value="ETN67000.1"/>
    <property type="molecule type" value="Genomic_DNA"/>
</dbReference>
<dbReference type="HOGENOM" id="CLU_425926_0_0_1"/>
<evidence type="ECO:0000313" key="6">
    <source>
        <dbReference type="EMBL" id="ETN67000.1"/>
    </source>
</evidence>
<dbReference type="PANTHER" id="PTHR14790">
    <property type="entry name" value="RECQ-MEDIATED GENOME INSTABILITY PROTEIN 1 RMI1"/>
    <property type="match status" value="1"/>
</dbReference>
<reference evidence="7" key="4">
    <citation type="submission" date="2015-06" db="UniProtKB">
        <authorList>
            <consortium name="EnsemblMetazoa"/>
        </authorList>
    </citation>
    <scope>IDENTIFICATION</scope>
</reference>
<feature type="region of interest" description="Disordered" evidence="3">
    <location>
        <begin position="610"/>
        <end position="629"/>
    </location>
</feature>
<proteinExistence type="inferred from homology"/>
<dbReference type="Pfam" id="PF08585">
    <property type="entry name" value="RMI1_N_C"/>
    <property type="match status" value="1"/>
</dbReference>
<dbReference type="GO" id="GO:0000724">
    <property type="term" value="P:double-strand break repair via homologous recombination"/>
    <property type="evidence" value="ECO:0007669"/>
    <property type="project" value="TreeGrafter"/>
</dbReference>
<comment type="similarity">
    <text evidence="1">Belongs to the RMI1 family.</text>
</comment>
<dbReference type="FunFam" id="2.40.50.770:FF:000002">
    <property type="entry name" value="recQ-mediated genome instability protein 1"/>
    <property type="match status" value="1"/>
</dbReference>
<keyword evidence="8" id="KW-1185">Reference proteome</keyword>
<evidence type="ECO:0000313" key="8">
    <source>
        <dbReference type="Proteomes" id="UP000000673"/>
    </source>
</evidence>
<feature type="region of interest" description="Disordered" evidence="3">
    <location>
        <begin position="324"/>
        <end position="367"/>
    </location>
</feature>
<dbReference type="PANTHER" id="PTHR14790:SF15">
    <property type="entry name" value="RECQ-MEDIATED GENOME INSTABILITY PROTEIN 1"/>
    <property type="match status" value="1"/>
</dbReference>
<dbReference type="VEuPathDB" id="VectorBase:ADAC001203"/>
<name>W5JVH5_ANODA</name>
<reference evidence="6" key="3">
    <citation type="journal article" date="2013" name="Nucleic Acids Res.">
        <title>The genome of Anopheles darlingi, the main neotropical malaria vector.</title>
        <authorList>
            <person name="Marinotti O."/>
            <person name="Cerqueira G.C."/>
            <person name="de Almeida L.G."/>
            <person name="Ferro M.I."/>
            <person name="Loreto E.L."/>
            <person name="Zaha A."/>
            <person name="Teixeira S.M."/>
            <person name="Wespiser A.R."/>
            <person name="Almeida E Silva A."/>
            <person name="Schlindwein A.D."/>
            <person name="Pacheco A.C."/>
            <person name="Silva A.L."/>
            <person name="Graveley B.R."/>
            <person name="Walenz B.P."/>
            <person name="Lima Bde A."/>
            <person name="Ribeiro C.A."/>
            <person name="Nunes-Silva C.G."/>
            <person name="de Carvalho C.R."/>
            <person name="Soares C.M."/>
            <person name="de Menezes C.B."/>
            <person name="Matiolli C."/>
            <person name="Caffrey D."/>
            <person name="Araujo D.A."/>
            <person name="de Oliveira D.M."/>
            <person name="Golenbock D."/>
            <person name="Grisard E.C."/>
            <person name="Fantinatti-Garboggini F."/>
            <person name="de Carvalho F.M."/>
            <person name="Barcellos F.G."/>
            <person name="Prosdocimi F."/>
            <person name="May G."/>
            <person name="Azevedo Junior G.M."/>
            <person name="Guimaraes G.M."/>
            <person name="Goldman G.H."/>
            <person name="Padilha I.Q."/>
            <person name="Batista Jda S."/>
            <person name="Ferro J.A."/>
            <person name="Ribeiro J.M."/>
            <person name="Fietto J.L."/>
            <person name="Dabbas K.M."/>
            <person name="Cerdeira L."/>
            <person name="Agnez-Lima L.F."/>
            <person name="Brocchi M."/>
            <person name="de Carvalho M.O."/>
            <person name="Teixeira Mde M."/>
            <person name="Diniz Maia Mde M."/>
            <person name="Goldman M.H."/>
            <person name="Cruz Schneider M.P."/>
            <person name="Felipe M.S."/>
            <person name="Hungria M."/>
            <person name="Nicolas M.F."/>
            <person name="Pereira M."/>
            <person name="Montes M.A."/>
            <person name="Cantao M.E."/>
            <person name="Vincentz M."/>
            <person name="Rafael M.S."/>
            <person name="Silverman N."/>
            <person name="Stoco P.H."/>
            <person name="Souza R.C."/>
            <person name="Vicentini R."/>
            <person name="Gazzinelli R.T."/>
            <person name="Neves Rde O."/>
            <person name="Silva R."/>
            <person name="Astolfi-Filho S."/>
            <person name="Maciel T.E."/>
            <person name="Urmenyi T.P."/>
            <person name="Tadei W.P."/>
            <person name="Camargo E.P."/>
            <person name="de Vasconcelos A.T."/>
        </authorList>
    </citation>
    <scope>NUCLEOTIDE SEQUENCE</scope>
</reference>
<dbReference type="Pfam" id="PF21000">
    <property type="entry name" value="RMI1_N_N"/>
    <property type="match status" value="1"/>
</dbReference>
<feature type="domain" description="RecQ mediated genome instability protein 1 OB-fold" evidence="4">
    <location>
        <begin position="70"/>
        <end position="203"/>
    </location>
</feature>
<dbReference type="GO" id="GO:0016604">
    <property type="term" value="C:nuclear body"/>
    <property type="evidence" value="ECO:0007669"/>
    <property type="project" value="TreeGrafter"/>
</dbReference>
<reference evidence="6 8" key="1">
    <citation type="journal article" date="2010" name="BMC Genomics">
        <title>Combination of measures distinguishes pre-miRNAs from other stem-loops in the genome of the newly sequenced Anopheles darlingi.</title>
        <authorList>
            <person name="Mendes N.D."/>
            <person name="Freitas A.T."/>
            <person name="Vasconcelos A.T."/>
            <person name="Sagot M.F."/>
        </authorList>
    </citation>
    <scope>NUCLEOTIDE SEQUENCE</scope>
</reference>
<dbReference type="SMART" id="SM01161">
    <property type="entry name" value="DUF1767"/>
    <property type="match status" value="1"/>
</dbReference>
<dbReference type="Gene3D" id="1.10.8.1020">
    <property type="entry name" value="RecQ-mediated genome instability protein 1, N-terminal domain"/>
    <property type="match status" value="1"/>
</dbReference>
<evidence type="ECO:0000313" key="7">
    <source>
        <dbReference type="EnsemblMetazoa" id="ADAC001203-PA"/>
    </source>
</evidence>
<evidence type="ECO:0000256" key="1">
    <source>
        <dbReference type="ARBA" id="ARBA00006395"/>
    </source>
</evidence>
<dbReference type="eggNOG" id="KOG3683">
    <property type="taxonomic scope" value="Eukaryota"/>
</dbReference>
<dbReference type="GO" id="GO:0000712">
    <property type="term" value="P:resolution of meiotic recombination intermediates"/>
    <property type="evidence" value="ECO:0007669"/>
    <property type="project" value="TreeGrafter"/>
</dbReference>
<evidence type="ECO:0000256" key="2">
    <source>
        <dbReference type="ARBA" id="ARBA00018987"/>
    </source>
</evidence>
<gene>
    <name evidence="6" type="ORF">AND_001203</name>
</gene>